<evidence type="ECO:0000256" key="8">
    <source>
        <dbReference type="ARBA" id="ARBA00022932"/>
    </source>
</evidence>
<dbReference type="GO" id="GO:0009360">
    <property type="term" value="C:DNA polymerase III complex"/>
    <property type="evidence" value="ECO:0007669"/>
    <property type="project" value="InterPro"/>
</dbReference>
<feature type="domain" description="DNA polymerase III beta sliding clamp C-terminal" evidence="13">
    <location>
        <begin position="252"/>
        <end position="363"/>
    </location>
</feature>
<keyword evidence="5 10" id="KW-0808">Transferase</keyword>
<evidence type="ECO:0000256" key="3">
    <source>
        <dbReference type="ARBA" id="ARBA00021035"/>
    </source>
</evidence>
<evidence type="ECO:0000256" key="4">
    <source>
        <dbReference type="ARBA" id="ARBA00022490"/>
    </source>
</evidence>
<dbReference type="Gene3D" id="3.10.150.10">
    <property type="entry name" value="DNA Polymerase III, subunit A, domain 2"/>
    <property type="match status" value="1"/>
</dbReference>
<dbReference type="PIRSF" id="PIRSF000804">
    <property type="entry name" value="DNA_pol_III_b"/>
    <property type="match status" value="1"/>
</dbReference>
<dbReference type="Pfam" id="PF02768">
    <property type="entry name" value="DNA_pol3_beta_3"/>
    <property type="match status" value="1"/>
</dbReference>
<dbReference type="InterPro" id="IPR001001">
    <property type="entry name" value="DNA_polIII_beta"/>
</dbReference>
<dbReference type="GO" id="GO:0003887">
    <property type="term" value="F:DNA-directed DNA polymerase activity"/>
    <property type="evidence" value="ECO:0007669"/>
    <property type="project" value="UniProtKB-UniRule"/>
</dbReference>
<dbReference type="NCBIfam" id="TIGR00663">
    <property type="entry name" value="dnan"/>
    <property type="match status" value="1"/>
</dbReference>
<comment type="subunit">
    <text evidence="10">Forms a ring-shaped head-to-tail homodimer around DNA.</text>
</comment>
<feature type="domain" description="DNA polymerase III beta sliding clamp central" evidence="12">
    <location>
        <begin position="133"/>
        <end position="250"/>
    </location>
</feature>
<dbReference type="InterPro" id="IPR046938">
    <property type="entry name" value="DNA_clamp_sf"/>
</dbReference>
<comment type="similarity">
    <text evidence="2 10">Belongs to the beta sliding clamp family.</text>
</comment>
<proteinExistence type="inferred from homology"/>
<dbReference type="Proteomes" id="UP000243374">
    <property type="component" value="Unassembled WGS sequence"/>
</dbReference>
<keyword evidence="15" id="KW-1185">Reference proteome</keyword>
<dbReference type="SUPFAM" id="SSF55979">
    <property type="entry name" value="DNA clamp"/>
    <property type="match status" value="3"/>
</dbReference>
<keyword evidence="6 10" id="KW-0548">Nucleotidyltransferase</keyword>
<name>A0A662Z692_9GAMM</name>
<evidence type="ECO:0000256" key="1">
    <source>
        <dbReference type="ARBA" id="ARBA00004496"/>
    </source>
</evidence>
<comment type="function">
    <text evidence="10">Confers DNA tethering and processivity to DNA polymerases and other proteins. Acts as a clamp, forming a ring around DNA (a reaction catalyzed by the clamp-loading complex) which diffuses in an ATP-independent manner freely and bidirectionally along dsDNA. Initially characterized for its ability to contact the catalytic subunit of DNA polymerase III (Pol III), a complex, multichain enzyme responsible for most of the replicative synthesis in bacteria; Pol III exhibits 3'-5' exonuclease proofreading activity. The beta chain is required for initiation of replication as well as for processivity of DNA replication.</text>
</comment>
<accession>A0A662Z692</accession>
<dbReference type="InterPro" id="IPR022637">
    <property type="entry name" value="DNA_polIII_beta_cen"/>
</dbReference>
<evidence type="ECO:0000256" key="2">
    <source>
        <dbReference type="ARBA" id="ARBA00010752"/>
    </source>
</evidence>
<dbReference type="EMBL" id="FOSF01000002">
    <property type="protein sequence ID" value="SFJ78321.1"/>
    <property type="molecule type" value="Genomic_DNA"/>
</dbReference>
<keyword evidence="8 10" id="KW-0239">DNA-directed DNA polymerase</keyword>
<evidence type="ECO:0000259" key="11">
    <source>
        <dbReference type="Pfam" id="PF00712"/>
    </source>
</evidence>
<evidence type="ECO:0000313" key="14">
    <source>
        <dbReference type="EMBL" id="SFJ78321.1"/>
    </source>
</evidence>
<dbReference type="InterPro" id="IPR022635">
    <property type="entry name" value="DNA_polIII_beta_C"/>
</dbReference>
<evidence type="ECO:0000256" key="9">
    <source>
        <dbReference type="ARBA" id="ARBA00023125"/>
    </source>
</evidence>
<evidence type="ECO:0000256" key="7">
    <source>
        <dbReference type="ARBA" id="ARBA00022705"/>
    </source>
</evidence>
<dbReference type="CDD" id="cd00140">
    <property type="entry name" value="beta_clamp"/>
    <property type="match status" value="1"/>
</dbReference>
<gene>
    <name evidence="14" type="ORF">SAMN04487865_100239</name>
</gene>
<dbReference type="InterPro" id="IPR022634">
    <property type="entry name" value="DNA_polIII_beta_N"/>
</dbReference>
<dbReference type="GO" id="GO:0008408">
    <property type="term" value="F:3'-5' exonuclease activity"/>
    <property type="evidence" value="ECO:0007669"/>
    <property type="project" value="InterPro"/>
</dbReference>
<evidence type="ECO:0000256" key="6">
    <source>
        <dbReference type="ARBA" id="ARBA00022695"/>
    </source>
</evidence>
<sequence length="377" mass="41536">MKFRVLLSNLKKQLDEVAGIAGTAPNKEDITQNILINVSENSLNLKATNYNIELKTIIPLDDVESDGEITVNANKLRDTLSNLDINSVVSITLDEDKNVLVISDGNTSFEIRTRSSIDFPSFELEDIEQEITIKQCLLKSIIDSSVFCVSNEDFRDYLKGIRFELNGQKLEIFTSDGHRMAILETQLSTQNASSGSFGAIITKKCAAQLSKILNDSGESEVVLKFTKNAVRTSCNNFSLASKLINCGYPNVRTVIPKSIDTTISIPRVTFNKLIQQVSVLSSKRVNGVSFSFGNGKVDLRSENSEHEVATASLALPDAQTPIEISLNGQYVRDVLNVIKTDNVLFCFSQPMLNVLIKSDASDNNELHASYIISKVVV</sequence>
<dbReference type="SMART" id="SM00480">
    <property type="entry name" value="POL3Bc"/>
    <property type="match status" value="1"/>
</dbReference>
<dbReference type="GO" id="GO:0006271">
    <property type="term" value="P:DNA strand elongation involved in DNA replication"/>
    <property type="evidence" value="ECO:0007669"/>
    <property type="project" value="TreeGrafter"/>
</dbReference>
<evidence type="ECO:0000259" key="12">
    <source>
        <dbReference type="Pfam" id="PF02767"/>
    </source>
</evidence>
<evidence type="ECO:0000259" key="13">
    <source>
        <dbReference type="Pfam" id="PF02768"/>
    </source>
</evidence>
<evidence type="ECO:0000256" key="10">
    <source>
        <dbReference type="PIRNR" id="PIRNR000804"/>
    </source>
</evidence>
<dbReference type="Pfam" id="PF02767">
    <property type="entry name" value="DNA_pol3_beta_2"/>
    <property type="match status" value="1"/>
</dbReference>
<dbReference type="AlphaFoldDB" id="A0A662Z692"/>
<dbReference type="GO" id="GO:0005737">
    <property type="term" value="C:cytoplasm"/>
    <property type="evidence" value="ECO:0007669"/>
    <property type="project" value="UniProtKB-SubCell"/>
</dbReference>
<keyword evidence="9" id="KW-0238">DNA-binding</keyword>
<dbReference type="Pfam" id="PF00712">
    <property type="entry name" value="DNA_pol3_beta"/>
    <property type="match status" value="1"/>
</dbReference>
<dbReference type="OrthoDB" id="8421503at2"/>
<dbReference type="Gene3D" id="3.70.10.10">
    <property type="match status" value="1"/>
</dbReference>
<keyword evidence="7 10" id="KW-0235">DNA replication</keyword>
<dbReference type="PANTHER" id="PTHR30478:SF0">
    <property type="entry name" value="BETA SLIDING CLAMP"/>
    <property type="match status" value="1"/>
</dbReference>
<dbReference type="GO" id="GO:0003677">
    <property type="term" value="F:DNA binding"/>
    <property type="evidence" value="ECO:0007669"/>
    <property type="project" value="UniProtKB-UniRule"/>
</dbReference>
<keyword evidence="4 10" id="KW-0963">Cytoplasm</keyword>
<comment type="subcellular location">
    <subcellularLocation>
        <location evidence="1 10">Cytoplasm</location>
    </subcellularLocation>
</comment>
<reference evidence="14 15" key="1">
    <citation type="submission" date="2016-10" db="EMBL/GenBank/DDBJ databases">
        <authorList>
            <person name="Varghese N."/>
            <person name="Submissions S."/>
        </authorList>
    </citation>
    <scope>NUCLEOTIDE SEQUENCE [LARGE SCALE GENOMIC DNA]</scope>
    <source>
        <strain evidence="14 15">22B</strain>
    </source>
</reference>
<protein>
    <recommendedName>
        <fullName evidence="3 10">Beta sliding clamp</fullName>
    </recommendedName>
</protein>
<dbReference type="RefSeq" id="WP_074838328.1">
    <property type="nucleotide sequence ID" value="NZ_CP047056.1"/>
</dbReference>
<dbReference type="PANTHER" id="PTHR30478">
    <property type="entry name" value="DNA POLYMERASE III SUBUNIT BETA"/>
    <property type="match status" value="1"/>
</dbReference>
<evidence type="ECO:0000256" key="5">
    <source>
        <dbReference type="ARBA" id="ARBA00022679"/>
    </source>
</evidence>
<organism evidence="14 15">
    <name type="scientific">Succinivibrio dextrinosolvens</name>
    <dbReference type="NCBI Taxonomy" id="83771"/>
    <lineage>
        <taxon>Bacteria</taxon>
        <taxon>Pseudomonadati</taxon>
        <taxon>Pseudomonadota</taxon>
        <taxon>Gammaproteobacteria</taxon>
        <taxon>Aeromonadales</taxon>
        <taxon>Succinivibrionaceae</taxon>
        <taxon>Succinivibrio</taxon>
    </lineage>
</organism>
<feature type="domain" description="DNA polymerase III beta sliding clamp N-terminal" evidence="11">
    <location>
        <begin position="1"/>
        <end position="121"/>
    </location>
</feature>
<evidence type="ECO:0000313" key="15">
    <source>
        <dbReference type="Proteomes" id="UP000243374"/>
    </source>
</evidence>